<protein>
    <submittedName>
        <fullName evidence="2">Uncharacterized protein</fullName>
    </submittedName>
</protein>
<feature type="region of interest" description="Disordered" evidence="1">
    <location>
        <begin position="180"/>
        <end position="239"/>
    </location>
</feature>
<organism evidence="2 3">
    <name type="scientific">Serendipita indica (strain DSM 11827)</name>
    <name type="common">Root endophyte fungus</name>
    <name type="synonym">Piriformospora indica</name>
    <dbReference type="NCBI Taxonomy" id="1109443"/>
    <lineage>
        <taxon>Eukaryota</taxon>
        <taxon>Fungi</taxon>
        <taxon>Dikarya</taxon>
        <taxon>Basidiomycota</taxon>
        <taxon>Agaricomycotina</taxon>
        <taxon>Agaricomycetes</taxon>
        <taxon>Sebacinales</taxon>
        <taxon>Serendipitaceae</taxon>
        <taxon>Serendipita</taxon>
    </lineage>
</organism>
<comment type="caution">
    <text evidence="2">The sequence shown here is derived from an EMBL/GenBank/DDBJ whole genome shotgun (WGS) entry which is preliminary data.</text>
</comment>
<dbReference type="InParanoid" id="G4TS97"/>
<evidence type="ECO:0000313" key="3">
    <source>
        <dbReference type="Proteomes" id="UP000007148"/>
    </source>
</evidence>
<accession>G4TS97</accession>
<proteinExistence type="predicted"/>
<evidence type="ECO:0000256" key="1">
    <source>
        <dbReference type="SAM" id="MobiDB-lite"/>
    </source>
</evidence>
<dbReference type="AlphaFoldDB" id="G4TS97"/>
<name>G4TS97_SERID</name>
<keyword evidence="3" id="KW-1185">Reference proteome</keyword>
<feature type="compositionally biased region" description="Polar residues" evidence="1">
    <location>
        <begin position="65"/>
        <end position="74"/>
    </location>
</feature>
<dbReference type="Proteomes" id="UP000007148">
    <property type="component" value="Unassembled WGS sequence"/>
</dbReference>
<feature type="region of interest" description="Disordered" evidence="1">
    <location>
        <begin position="138"/>
        <end position="160"/>
    </location>
</feature>
<sequence length="239" mass="26524">MRPTEAQVNERRTSRSWKSLVKMLKGVSSSTPKSAPSALGRRSSSESLRRGQPGRLTKLDLLESPGTSQSTQQGEIPPHIQRVERWRNSSVPLVFPTRKPEAHIPSPPRARFQTLENGGNISNSDLPTVSSGRLAWQRTASPPPFEHRRPTSDMDGWGDSNSRMRFRGLDLSPFARSRIASESYSRPEEERSSGQRLSHVFDSHGGGRPQQAPRVSRSPGVATQRPNTARPHLSIIIPT</sequence>
<evidence type="ECO:0000313" key="2">
    <source>
        <dbReference type="EMBL" id="CCA74190.1"/>
    </source>
</evidence>
<gene>
    <name evidence="2" type="ORF">PIIN_08143</name>
</gene>
<dbReference type="HOGENOM" id="CLU_1161530_0_0_1"/>
<feature type="region of interest" description="Disordered" evidence="1">
    <location>
        <begin position="23"/>
        <end position="84"/>
    </location>
</feature>
<dbReference type="EMBL" id="CAFZ01000288">
    <property type="protein sequence ID" value="CCA74190.1"/>
    <property type="molecule type" value="Genomic_DNA"/>
</dbReference>
<reference evidence="2 3" key="1">
    <citation type="journal article" date="2011" name="PLoS Pathog.">
        <title>Endophytic Life Strategies Decoded by Genome and Transcriptome Analyses of the Mutualistic Root Symbiont Piriformospora indica.</title>
        <authorList>
            <person name="Zuccaro A."/>
            <person name="Lahrmann U."/>
            <person name="Guldener U."/>
            <person name="Langen G."/>
            <person name="Pfiffi S."/>
            <person name="Biedenkopf D."/>
            <person name="Wong P."/>
            <person name="Samans B."/>
            <person name="Grimm C."/>
            <person name="Basiewicz M."/>
            <person name="Murat C."/>
            <person name="Martin F."/>
            <person name="Kogel K.H."/>
        </authorList>
    </citation>
    <scope>NUCLEOTIDE SEQUENCE [LARGE SCALE GENOMIC DNA]</scope>
    <source>
        <strain evidence="2 3">DSM 11827</strain>
    </source>
</reference>